<feature type="transmembrane region" description="Helical" evidence="1">
    <location>
        <begin position="71"/>
        <end position="91"/>
    </location>
</feature>
<dbReference type="AlphaFoldDB" id="E3NX50"/>
<name>E3NX50_CAERE</name>
<dbReference type="OrthoDB" id="5825384at2759"/>
<keyword evidence="1" id="KW-1133">Transmembrane helix</keyword>
<dbReference type="InParanoid" id="E3NX50"/>
<dbReference type="STRING" id="31234.E3NX50"/>
<evidence type="ECO:0000256" key="1">
    <source>
        <dbReference type="SAM" id="Phobius"/>
    </source>
</evidence>
<evidence type="ECO:0000313" key="2">
    <source>
        <dbReference type="EMBL" id="EFP11923.1"/>
    </source>
</evidence>
<proteinExistence type="predicted"/>
<organism evidence="3">
    <name type="scientific">Caenorhabditis remanei</name>
    <name type="common">Caenorhabditis vulgaris</name>
    <dbReference type="NCBI Taxonomy" id="31234"/>
    <lineage>
        <taxon>Eukaryota</taxon>
        <taxon>Metazoa</taxon>
        <taxon>Ecdysozoa</taxon>
        <taxon>Nematoda</taxon>
        <taxon>Chromadorea</taxon>
        <taxon>Rhabditida</taxon>
        <taxon>Rhabditina</taxon>
        <taxon>Rhabditomorpha</taxon>
        <taxon>Rhabditoidea</taxon>
        <taxon>Rhabditidae</taxon>
        <taxon>Peloderinae</taxon>
        <taxon>Caenorhabditis</taxon>
    </lineage>
</organism>
<dbReference type="Proteomes" id="UP000008281">
    <property type="component" value="Unassembled WGS sequence"/>
</dbReference>
<accession>E3NX50</accession>
<keyword evidence="1" id="KW-0472">Membrane</keyword>
<dbReference type="EMBL" id="DS272056">
    <property type="protein sequence ID" value="EFP11923.1"/>
    <property type="molecule type" value="Genomic_DNA"/>
</dbReference>
<protein>
    <submittedName>
        <fullName evidence="2">Uncharacterized protein</fullName>
    </submittedName>
</protein>
<feature type="transmembrane region" description="Helical" evidence="1">
    <location>
        <begin position="142"/>
        <end position="165"/>
    </location>
</feature>
<dbReference type="PANTHER" id="PTHR23028:SF135">
    <property type="entry name" value="ACYL_TRANSF_3 DOMAIN-CONTAINING PROTEIN"/>
    <property type="match status" value="1"/>
</dbReference>
<dbReference type="GO" id="GO:0016020">
    <property type="term" value="C:membrane"/>
    <property type="evidence" value="ECO:0007669"/>
    <property type="project" value="TreeGrafter"/>
</dbReference>
<evidence type="ECO:0000313" key="3">
    <source>
        <dbReference type="Proteomes" id="UP000008281"/>
    </source>
</evidence>
<reference evidence="2" key="1">
    <citation type="submission" date="2007-07" db="EMBL/GenBank/DDBJ databases">
        <title>PCAP assembly of the Caenorhabditis remanei genome.</title>
        <authorList>
            <consortium name="The Caenorhabditis remanei Sequencing Consortium"/>
            <person name="Wilson R.K."/>
        </authorList>
    </citation>
    <scope>NUCLEOTIDE SEQUENCE [LARGE SCALE GENOMIC DNA]</scope>
    <source>
        <strain evidence="2">PB4641</strain>
    </source>
</reference>
<dbReference type="InterPro" id="IPR050879">
    <property type="entry name" value="Acyltransferase_3"/>
</dbReference>
<feature type="non-terminal residue" evidence="2">
    <location>
        <position position="1"/>
    </location>
</feature>
<keyword evidence="1" id="KW-0812">Transmembrane</keyword>
<gene>
    <name evidence="2" type="ORF">CRE_13248</name>
</gene>
<dbReference type="GO" id="GO:0000271">
    <property type="term" value="P:polysaccharide biosynthetic process"/>
    <property type="evidence" value="ECO:0007669"/>
    <property type="project" value="TreeGrafter"/>
</dbReference>
<feature type="transmembrane region" description="Helical" evidence="1">
    <location>
        <begin position="115"/>
        <end position="136"/>
    </location>
</feature>
<dbReference type="HOGENOM" id="CLU_798267_0_0_1"/>
<sequence>DEKKLLVDEESQEIDCSPERKLEDFIQPAAYLLLTVLIFITMFPTVLPAVIVRPLVTIGTGCLMLISDENLILSNSILTYIGDISYSLYLIHWPIYAYWKLTCEGDKLCKFWIEYLARINLFAALISSVILAIITFETFEKWYLKLSSTNIGVIVVILCFLNITAIKKDDIMDRIYLMGKNVTSLDDVTNEMTVDDAIRLNTRWSVNDMKNLYAPSCTYEVAKSPLGWCRHTVRCEAFYRSLNRESCRQNYTHFAERMENEKPDYAFNVLVPPQNTYFMARKRYAQLIKDCGKKCVLIDYVPEFYQEDTKTFRVFDKKGFSYFTTPSHLTPRGIEKIRHIWTDICRKL</sequence>
<feature type="transmembrane region" description="Helical" evidence="1">
    <location>
        <begin position="29"/>
        <end position="51"/>
    </location>
</feature>
<keyword evidence="3" id="KW-1185">Reference proteome</keyword>
<dbReference type="PANTHER" id="PTHR23028">
    <property type="entry name" value="ACETYLTRANSFERASE"/>
    <property type="match status" value="1"/>
</dbReference>